<name>A0A2P2NWK4_RHIMU</name>
<sequence length="25" mass="3061">MRSQQTIHGVQQQNLTHRLRTTYTY</sequence>
<reference evidence="1" key="1">
    <citation type="submission" date="2018-02" db="EMBL/GenBank/DDBJ databases">
        <title>Rhizophora mucronata_Transcriptome.</title>
        <authorList>
            <person name="Meera S.P."/>
            <person name="Sreeshan A."/>
            <person name="Augustine A."/>
        </authorList>
    </citation>
    <scope>NUCLEOTIDE SEQUENCE</scope>
    <source>
        <tissue evidence="1">Leaf</tissue>
    </source>
</reference>
<dbReference type="AlphaFoldDB" id="A0A2P2NWK4"/>
<accession>A0A2P2NWK4</accession>
<protein>
    <submittedName>
        <fullName evidence="1">Uncharacterized protein</fullName>
    </submittedName>
</protein>
<dbReference type="EMBL" id="GGEC01066315">
    <property type="protein sequence ID" value="MBX46799.1"/>
    <property type="molecule type" value="Transcribed_RNA"/>
</dbReference>
<proteinExistence type="predicted"/>
<evidence type="ECO:0000313" key="1">
    <source>
        <dbReference type="EMBL" id="MBX46799.1"/>
    </source>
</evidence>
<organism evidence="1">
    <name type="scientific">Rhizophora mucronata</name>
    <name type="common">Asiatic mangrove</name>
    <dbReference type="NCBI Taxonomy" id="61149"/>
    <lineage>
        <taxon>Eukaryota</taxon>
        <taxon>Viridiplantae</taxon>
        <taxon>Streptophyta</taxon>
        <taxon>Embryophyta</taxon>
        <taxon>Tracheophyta</taxon>
        <taxon>Spermatophyta</taxon>
        <taxon>Magnoliopsida</taxon>
        <taxon>eudicotyledons</taxon>
        <taxon>Gunneridae</taxon>
        <taxon>Pentapetalae</taxon>
        <taxon>rosids</taxon>
        <taxon>fabids</taxon>
        <taxon>Malpighiales</taxon>
        <taxon>Rhizophoraceae</taxon>
        <taxon>Rhizophora</taxon>
    </lineage>
</organism>